<dbReference type="InterPro" id="IPR002347">
    <property type="entry name" value="SDR_fam"/>
</dbReference>
<keyword evidence="1" id="KW-0560">Oxidoreductase</keyword>
<protein>
    <submittedName>
        <fullName evidence="4">Oxidoreductase</fullName>
    </submittedName>
</protein>
<name>A0AAF3F804_9BILA</name>
<dbReference type="SUPFAM" id="SSF51735">
    <property type="entry name" value="NAD(P)-binding Rossmann-fold domains"/>
    <property type="match status" value="1"/>
</dbReference>
<keyword evidence="3" id="KW-1185">Reference proteome</keyword>
<evidence type="ECO:0000313" key="4">
    <source>
        <dbReference type="WBParaSite" id="MBELARI_LOCUS3039"/>
    </source>
</evidence>
<dbReference type="PANTHER" id="PTHR43975">
    <property type="entry name" value="ZGC:101858"/>
    <property type="match status" value="1"/>
</dbReference>
<sequence>MKVAVVTGASTGLGKAIAVYFASKGFAVSITARSGDALQKTKAECVAAGIKENAVVITVGDLTQASTAEAVIKNTVDKLGSIDVLINNAGYLQFGALSTATVEDFDKQFNLNVRSLHQITRLAIPHLIASKGNIVNVSSAGSMMPVPGCAFYCMSKVALDMYTKSLALELAQKGVRVNSINPGLVMTDFSVAAGLATQENKAERYDQLAATNPLGRAATPEEIAKTIYFLASSSSAFTTGTLMVSDGGRLLGSAPALWNQAKKD</sequence>
<dbReference type="InterPro" id="IPR020904">
    <property type="entry name" value="Sc_DH/Rdtase_CS"/>
</dbReference>
<reference evidence="4" key="1">
    <citation type="submission" date="2024-02" db="UniProtKB">
        <authorList>
            <consortium name="WormBaseParasite"/>
        </authorList>
    </citation>
    <scope>IDENTIFICATION</scope>
</reference>
<dbReference type="WBParaSite" id="MBELARI_LOCUS3039">
    <property type="protein sequence ID" value="MBELARI_LOCUS3039"/>
    <property type="gene ID" value="MBELARI_LOCUS3039"/>
</dbReference>
<evidence type="ECO:0000259" key="2">
    <source>
        <dbReference type="SMART" id="SM00822"/>
    </source>
</evidence>
<dbReference type="Gene3D" id="3.40.50.720">
    <property type="entry name" value="NAD(P)-binding Rossmann-like Domain"/>
    <property type="match status" value="1"/>
</dbReference>
<evidence type="ECO:0000313" key="3">
    <source>
        <dbReference type="Proteomes" id="UP000887575"/>
    </source>
</evidence>
<dbReference type="PROSITE" id="PS00061">
    <property type="entry name" value="ADH_SHORT"/>
    <property type="match status" value="1"/>
</dbReference>
<feature type="domain" description="Ketoreductase" evidence="2">
    <location>
        <begin position="2"/>
        <end position="195"/>
    </location>
</feature>
<accession>A0AAF3F804</accession>
<organism evidence="3 4">
    <name type="scientific">Mesorhabditis belari</name>
    <dbReference type="NCBI Taxonomy" id="2138241"/>
    <lineage>
        <taxon>Eukaryota</taxon>
        <taxon>Metazoa</taxon>
        <taxon>Ecdysozoa</taxon>
        <taxon>Nematoda</taxon>
        <taxon>Chromadorea</taxon>
        <taxon>Rhabditida</taxon>
        <taxon>Rhabditina</taxon>
        <taxon>Rhabditomorpha</taxon>
        <taxon>Rhabditoidea</taxon>
        <taxon>Rhabditidae</taxon>
        <taxon>Mesorhabditinae</taxon>
        <taxon>Mesorhabditis</taxon>
    </lineage>
</organism>
<dbReference type="Proteomes" id="UP000887575">
    <property type="component" value="Unassembled WGS sequence"/>
</dbReference>
<dbReference type="SMART" id="SM00822">
    <property type="entry name" value="PKS_KR"/>
    <property type="match status" value="1"/>
</dbReference>
<dbReference type="GO" id="GO:0016491">
    <property type="term" value="F:oxidoreductase activity"/>
    <property type="evidence" value="ECO:0007669"/>
    <property type="project" value="UniProtKB-KW"/>
</dbReference>
<dbReference type="InterPro" id="IPR036291">
    <property type="entry name" value="NAD(P)-bd_dom_sf"/>
</dbReference>
<evidence type="ECO:0000256" key="1">
    <source>
        <dbReference type="ARBA" id="ARBA00023002"/>
    </source>
</evidence>
<dbReference type="FunFam" id="3.40.50.720:FF:000084">
    <property type="entry name" value="Short-chain dehydrogenase reductase"/>
    <property type="match status" value="1"/>
</dbReference>
<proteinExistence type="predicted"/>
<dbReference type="Pfam" id="PF13561">
    <property type="entry name" value="adh_short_C2"/>
    <property type="match status" value="1"/>
</dbReference>
<dbReference type="PRINTS" id="PR00081">
    <property type="entry name" value="GDHRDH"/>
</dbReference>
<dbReference type="PANTHER" id="PTHR43975:SF2">
    <property type="entry name" value="EG:BACR7A4.14 PROTEIN-RELATED"/>
    <property type="match status" value="1"/>
</dbReference>
<dbReference type="AlphaFoldDB" id="A0AAF3F804"/>
<dbReference type="GO" id="GO:0006629">
    <property type="term" value="P:lipid metabolic process"/>
    <property type="evidence" value="ECO:0007669"/>
    <property type="project" value="UniProtKB-ARBA"/>
</dbReference>
<dbReference type="InterPro" id="IPR057326">
    <property type="entry name" value="KR_dom"/>
</dbReference>
<dbReference type="PRINTS" id="PR00080">
    <property type="entry name" value="SDRFAMILY"/>
</dbReference>